<sequence length="496" mass="55595">MIFLNTVAILWAVILGGSVLYQVVKNLFLSPLSKIPGPFFAKFTTKWLTFIDLAGNRTTALHELHRVYGTAVRIAPNEISFSDPASIKDIYGQQTTFMKAPIYDTMSVPPFGIFSMRNRADHSHRRRLLSHAFAQSSLFESEPLIKDNVKALIRRLDDQLGMPVDVMSLFRLLAFDVVGELFLGQSFGGLASKEPPQFLHDMDLHFMCCAIEATSPLLYAVLSRLPIPPLQHFFKSRERLVLYGQEALSSYLSQYGRESGRKDLLTKVVALKTETGTPPLSDRETYTEIGNLVAAGTDTTSMTLTYMFWQLAKNPSWQQQLRRELQSHLGNEHGIIPSFNDVNQLPILNATIHEALRLHPAAPASLPRETPKGGKVLNGYFIPQKTIVSMQCYTTHRDPDTFPDPDNFDPARWLDPESEKMRDMFMPFSKGPRACLGKNLAMMELKLTTATLVKDYTVKLAASCTDDSMAMTDHFLIIPKGGKCELLFSVANRKAG</sequence>
<dbReference type="GO" id="GO:0005506">
    <property type="term" value="F:iron ion binding"/>
    <property type="evidence" value="ECO:0007669"/>
    <property type="project" value="InterPro"/>
</dbReference>
<dbReference type="Gene3D" id="1.10.630.10">
    <property type="entry name" value="Cytochrome P450"/>
    <property type="match status" value="1"/>
</dbReference>
<dbReference type="PANTHER" id="PTHR24305">
    <property type="entry name" value="CYTOCHROME P450"/>
    <property type="match status" value="1"/>
</dbReference>
<dbReference type="GeneID" id="89974678"/>
<keyword evidence="9" id="KW-1185">Reference proteome</keyword>
<evidence type="ECO:0000256" key="1">
    <source>
        <dbReference type="ARBA" id="ARBA00001971"/>
    </source>
</evidence>
<reference evidence="8 9" key="1">
    <citation type="submission" date="2023-08" db="EMBL/GenBank/DDBJ databases">
        <title>Black Yeasts Isolated from many extreme environments.</title>
        <authorList>
            <person name="Coleine C."/>
            <person name="Stajich J.E."/>
            <person name="Selbmann L."/>
        </authorList>
    </citation>
    <scope>NUCLEOTIDE SEQUENCE [LARGE SCALE GENOMIC DNA]</scope>
    <source>
        <strain evidence="8 9">CCFEE 5792</strain>
    </source>
</reference>
<dbReference type="InterPro" id="IPR036396">
    <property type="entry name" value="Cyt_P450_sf"/>
</dbReference>
<dbReference type="InterPro" id="IPR001128">
    <property type="entry name" value="Cyt_P450"/>
</dbReference>
<dbReference type="EMBL" id="JAVRRD010000025">
    <property type="protein sequence ID" value="KAK5047410.1"/>
    <property type="molecule type" value="Genomic_DNA"/>
</dbReference>
<feature type="binding site" description="axial binding residue" evidence="6">
    <location>
        <position position="435"/>
    </location>
    <ligand>
        <name>heme</name>
        <dbReference type="ChEBI" id="CHEBI:30413"/>
    </ligand>
    <ligandPart>
        <name>Fe</name>
        <dbReference type="ChEBI" id="CHEBI:18248"/>
    </ligandPart>
</feature>
<evidence type="ECO:0000256" key="7">
    <source>
        <dbReference type="RuleBase" id="RU000461"/>
    </source>
</evidence>
<dbReference type="GO" id="GO:0016705">
    <property type="term" value="F:oxidoreductase activity, acting on paired donors, with incorporation or reduction of molecular oxygen"/>
    <property type="evidence" value="ECO:0007669"/>
    <property type="project" value="InterPro"/>
</dbReference>
<dbReference type="GO" id="GO:0020037">
    <property type="term" value="F:heme binding"/>
    <property type="evidence" value="ECO:0007669"/>
    <property type="project" value="InterPro"/>
</dbReference>
<evidence type="ECO:0000256" key="5">
    <source>
        <dbReference type="ARBA" id="ARBA00023004"/>
    </source>
</evidence>
<evidence type="ECO:0000313" key="8">
    <source>
        <dbReference type="EMBL" id="KAK5047410.1"/>
    </source>
</evidence>
<evidence type="ECO:0000256" key="3">
    <source>
        <dbReference type="ARBA" id="ARBA00022723"/>
    </source>
</evidence>
<proteinExistence type="inferred from homology"/>
<comment type="caution">
    <text evidence="8">The sequence shown here is derived from an EMBL/GenBank/DDBJ whole genome shotgun (WGS) entry which is preliminary data.</text>
</comment>
<dbReference type="Proteomes" id="UP001358417">
    <property type="component" value="Unassembled WGS sequence"/>
</dbReference>
<name>A0AAV9N0K8_9EURO</name>
<keyword evidence="3 6" id="KW-0479">Metal-binding</keyword>
<keyword evidence="6 7" id="KW-0349">Heme</keyword>
<dbReference type="PROSITE" id="PS00086">
    <property type="entry name" value="CYTOCHROME_P450"/>
    <property type="match status" value="1"/>
</dbReference>
<evidence type="ECO:0000256" key="2">
    <source>
        <dbReference type="ARBA" id="ARBA00010617"/>
    </source>
</evidence>
<keyword evidence="7" id="KW-0503">Monooxygenase</keyword>
<dbReference type="RefSeq" id="XP_064702954.1">
    <property type="nucleotide sequence ID" value="XM_064850067.1"/>
</dbReference>
<dbReference type="PRINTS" id="PR00463">
    <property type="entry name" value="EP450I"/>
</dbReference>
<comment type="cofactor">
    <cofactor evidence="1 6">
        <name>heme</name>
        <dbReference type="ChEBI" id="CHEBI:30413"/>
    </cofactor>
</comment>
<keyword evidence="4 7" id="KW-0560">Oxidoreductase</keyword>
<accession>A0AAV9N0K8</accession>
<dbReference type="CDD" id="cd11059">
    <property type="entry name" value="CYP_fungal"/>
    <property type="match status" value="1"/>
</dbReference>
<evidence type="ECO:0000313" key="9">
    <source>
        <dbReference type="Proteomes" id="UP001358417"/>
    </source>
</evidence>
<evidence type="ECO:0008006" key="10">
    <source>
        <dbReference type="Google" id="ProtNLM"/>
    </source>
</evidence>
<gene>
    <name evidence="8" type="ORF">LTR84_006506</name>
</gene>
<dbReference type="GO" id="GO:0004497">
    <property type="term" value="F:monooxygenase activity"/>
    <property type="evidence" value="ECO:0007669"/>
    <property type="project" value="UniProtKB-KW"/>
</dbReference>
<comment type="similarity">
    <text evidence="2 7">Belongs to the cytochrome P450 family.</text>
</comment>
<dbReference type="PANTHER" id="PTHR24305:SF96">
    <property type="entry name" value="CYTOCHROME P450 MONOOXYGENASE STCB-RELATED"/>
    <property type="match status" value="1"/>
</dbReference>
<evidence type="ECO:0000256" key="6">
    <source>
        <dbReference type="PIRSR" id="PIRSR602401-1"/>
    </source>
</evidence>
<organism evidence="8 9">
    <name type="scientific">Exophiala bonariae</name>
    <dbReference type="NCBI Taxonomy" id="1690606"/>
    <lineage>
        <taxon>Eukaryota</taxon>
        <taxon>Fungi</taxon>
        <taxon>Dikarya</taxon>
        <taxon>Ascomycota</taxon>
        <taxon>Pezizomycotina</taxon>
        <taxon>Eurotiomycetes</taxon>
        <taxon>Chaetothyriomycetidae</taxon>
        <taxon>Chaetothyriales</taxon>
        <taxon>Herpotrichiellaceae</taxon>
        <taxon>Exophiala</taxon>
    </lineage>
</organism>
<keyword evidence="5 6" id="KW-0408">Iron</keyword>
<dbReference type="InterPro" id="IPR017972">
    <property type="entry name" value="Cyt_P450_CS"/>
</dbReference>
<dbReference type="InterPro" id="IPR050121">
    <property type="entry name" value="Cytochrome_P450_monoxygenase"/>
</dbReference>
<dbReference type="AlphaFoldDB" id="A0AAV9N0K8"/>
<protein>
    <recommendedName>
        <fullName evidence="10">Cytochrome P450</fullName>
    </recommendedName>
</protein>
<dbReference type="Pfam" id="PF00067">
    <property type="entry name" value="p450"/>
    <property type="match status" value="1"/>
</dbReference>
<dbReference type="InterPro" id="IPR002401">
    <property type="entry name" value="Cyt_P450_E_grp-I"/>
</dbReference>
<dbReference type="PRINTS" id="PR00385">
    <property type="entry name" value="P450"/>
</dbReference>
<dbReference type="SUPFAM" id="SSF48264">
    <property type="entry name" value="Cytochrome P450"/>
    <property type="match status" value="1"/>
</dbReference>
<evidence type="ECO:0000256" key="4">
    <source>
        <dbReference type="ARBA" id="ARBA00023002"/>
    </source>
</evidence>